<evidence type="ECO:0000313" key="2">
    <source>
        <dbReference type="EMBL" id="MDD8058275.1"/>
    </source>
</evidence>
<organism evidence="2 3">
    <name type="scientific">Shewanella metallivivens</name>
    <dbReference type="NCBI Taxonomy" id="2872342"/>
    <lineage>
        <taxon>Bacteria</taxon>
        <taxon>Pseudomonadati</taxon>
        <taxon>Pseudomonadota</taxon>
        <taxon>Gammaproteobacteria</taxon>
        <taxon>Alteromonadales</taxon>
        <taxon>Shewanellaceae</taxon>
        <taxon>Shewanella</taxon>
    </lineage>
</organism>
<keyword evidence="1" id="KW-1133">Transmembrane helix</keyword>
<keyword evidence="1" id="KW-0472">Membrane</keyword>
<dbReference type="RefSeq" id="WP_238104019.1">
    <property type="nucleotide sequence ID" value="NZ_JAQQPZ010000002.1"/>
</dbReference>
<dbReference type="Proteomes" id="UP001213691">
    <property type="component" value="Unassembled WGS sequence"/>
</dbReference>
<evidence type="ECO:0000313" key="3">
    <source>
        <dbReference type="Proteomes" id="UP001213691"/>
    </source>
</evidence>
<name>A0ABT5TKN8_9GAMM</name>
<sequence>METITITSIFSAIIGALSGSVGAALLGAAIGAGISATLIVLHETNRERKNRALDLIQEYTSPGYIQIRNDAGLALRKAFNDIESPSWDNLYHNLSTEEWQKISKIEHFYKKLNFMVSIKEADSKYIAKYFEVEFWHWQNSYFGKINIASDKPEMRLEFLAEVMKQPNSETKTSESSQKA</sequence>
<reference evidence="2 3" key="1">
    <citation type="submission" date="2023-02" db="EMBL/GenBank/DDBJ databases">
        <title>Genome sequence of Shewanella metallivivens ER-Te-42B-Light, sp. nov., enriched from sulfide tube worms (Riftia pachyptila) isolated from Explorer Ridge in the Pacific Ocean.</title>
        <authorList>
            <person name="Maltman C."/>
            <person name="Kuzyk S.B."/>
            <person name="Kyndt J.A."/>
            <person name="Yurkov V."/>
        </authorList>
    </citation>
    <scope>NUCLEOTIDE SEQUENCE [LARGE SCALE GENOMIC DNA]</scope>
    <source>
        <strain evidence="2 3">ER-Te-42B-Light</strain>
    </source>
</reference>
<keyword evidence="1" id="KW-0812">Transmembrane</keyword>
<dbReference type="EMBL" id="JAQQPZ010000002">
    <property type="protein sequence ID" value="MDD8058275.1"/>
    <property type="molecule type" value="Genomic_DNA"/>
</dbReference>
<protein>
    <submittedName>
        <fullName evidence="2">Uncharacterized protein</fullName>
    </submittedName>
</protein>
<evidence type="ECO:0000256" key="1">
    <source>
        <dbReference type="SAM" id="Phobius"/>
    </source>
</evidence>
<feature type="transmembrane region" description="Helical" evidence="1">
    <location>
        <begin position="12"/>
        <end position="41"/>
    </location>
</feature>
<gene>
    <name evidence="2" type="ORF">PQR79_03890</name>
</gene>
<accession>A0ABT5TKN8</accession>
<proteinExistence type="predicted"/>
<comment type="caution">
    <text evidence="2">The sequence shown here is derived from an EMBL/GenBank/DDBJ whole genome shotgun (WGS) entry which is preliminary data.</text>
</comment>
<keyword evidence="3" id="KW-1185">Reference proteome</keyword>